<accession>A0A413Q2U9</accession>
<dbReference type="Proteomes" id="UP000283721">
    <property type="component" value="Unassembled WGS sequence"/>
</dbReference>
<dbReference type="AlphaFoldDB" id="A0A413Q2U9"/>
<feature type="domain" description="MobA/VirD2-like nuclease" evidence="2">
    <location>
        <begin position="27"/>
        <end position="157"/>
    </location>
</feature>
<name>A0A413Q2U9_9FIRM</name>
<feature type="coiled-coil region" evidence="1">
    <location>
        <begin position="326"/>
        <end position="404"/>
    </location>
</feature>
<comment type="caution">
    <text evidence="3">The sequence shown here is derived from an EMBL/GenBank/DDBJ whole genome shotgun (WGS) entry which is preliminary data.</text>
</comment>
<reference evidence="3 4" key="1">
    <citation type="submission" date="2018-08" db="EMBL/GenBank/DDBJ databases">
        <title>A genome reference for cultivated species of the human gut microbiota.</title>
        <authorList>
            <person name="Zou Y."/>
            <person name="Xue W."/>
            <person name="Luo G."/>
        </authorList>
    </citation>
    <scope>NUCLEOTIDE SEQUENCE [LARGE SCALE GENOMIC DNA]</scope>
    <source>
        <strain evidence="3 4">AM47-6BH</strain>
    </source>
</reference>
<sequence>MAITKILNIQESDGRNPASHLKNALEYIQNPDKTEECVLVGSINCLPDTAFEQMEETKNIFHKTGKRQGYHVIISFSPEEKVTAEQAMYVLEHFAKDVLGDDYEAVYAVHTDREHMHGHLIWNSVSMTTGKKYNSPKGNWKNHLQPITNKYCDELGLSIMPAEYSRNPKNISRDKWEKEMSMKDIILRDAKMCAYAAGNVEHFKYLMKRLGYVFKKDAWMEVQAPGFRYYHKLAKLDEMFSEDMLRHYVDMPWMAKPYFYSSDIRGLHRAKLSPFQKKFYAKLYRLRIVEQKRFAVGGAKYTEDLKRFHQLQDEYLLIVNNDIKSVVDLVDFINEQEEKIQQIEDRQHEIYRESSSRKRSIKNEEQYREYQIWHVEVQEELDELKQEKREIKRQIQLADDIIKEDLYTAYYAVSGKEKIVADRDVDIPGMEEQVACKGLTDEVDTVEVERADVGVMATDEVSRDEEEEKVVSDDMYGDDLEYARENSYNKVYSDVAVQECRGDDGKEAYESYTEAVYSSKAKSIVSMDKLPVETITESNSFYSYEEYIVSPDEERIQIVGINGNDDVMEVYEKLSSFFKQIGHKADFDELYEEAKRLVDVVRKSVVEDKANKVAKELLACGPYKYLKTSVKAYAFKFDVSDAGGNLKLFMSVLDKLGVKLDGDQLYEEYQKIYDETVSRNEVNEMEQEKQWNKGRGR</sequence>
<keyword evidence="1" id="KW-0175">Coiled coil</keyword>
<evidence type="ECO:0000259" key="2">
    <source>
        <dbReference type="Pfam" id="PF03432"/>
    </source>
</evidence>
<proteinExistence type="predicted"/>
<gene>
    <name evidence="3" type="ORF">DW967_16265</name>
</gene>
<evidence type="ECO:0000256" key="1">
    <source>
        <dbReference type="SAM" id="Coils"/>
    </source>
</evidence>
<protein>
    <submittedName>
        <fullName evidence="3">Relaxase/mobilization nuclease</fullName>
    </submittedName>
</protein>
<dbReference type="InterPro" id="IPR005094">
    <property type="entry name" value="Endonuclease_MobA/VirD2"/>
</dbReference>
<dbReference type="Pfam" id="PF03432">
    <property type="entry name" value="Relaxase"/>
    <property type="match status" value="1"/>
</dbReference>
<organism evidence="3 4">
    <name type="scientific">Agathobacter rectalis</name>
    <dbReference type="NCBI Taxonomy" id="39491"/>
    <lineage>
        <taxon>Bacteria</taxon>
        <taxon>Bacillati</taxon>
        <taxon>Bacillota</taxon>
        <taxon>Clostridia</taxon>
        <taxon>Lachnospirales</taxon>
        <taxon>Lachnospiraceae</taxon>
        <taxon>Agathobacter</taxon>
    </lineage>
</organism>
<evidence type="ECO:0000313" key="4">
    <source>
        <dbReference type="Proteomes" id="UP000283721"/>
    </source>
</evidence>
<dbReference type="EMBL" id="QSES01000049">
    <property type="protein sequence ID" value="RGZ88029.1"/>
    <property type="molecule type" value="Genomic_DNA"/>
</dbReference>
<evidence type="ECO:0000313" key="3">
    <source>
        <dbReference type="EMBL" id="RGZ88029.1"/>
    </source>
</evidence>